<dbReference type="Pfam" id="PF11684">
    <property type="entry name" value="DUF3280"/>
    <property type="match status" value="1"/>
</dbReference>
<reference evidence="2 3" key="1">
    <citation type="submission" date="2020-08" db="EMBL/GenBank/DDBJ databases">
        <title>Genomic Encyclopedia of Type Strains, Phase IV (KMG-IV): sequencing the most valuable type-strain genomes for metagenomic binning, comparative biology and taxonomic classification.</title>
        <authorList>
            <person name="Goeker M."/>
        </authorList>
    </citation>
    <scope>NUCLEOTIDE SEQUENCE [LARGE SCALE GENOMIC DNA]</scope>
    <source>
        <strain evidence="2 3">DSM 22198</strain>
    </source>
</reference>
<keyword evidence="1" id="KW-0732">Signal</keyword>
<protein>
    <recommendedName>
        <fullName evidence="4">DUF2380 domain-containing protein</fullName>
    </recommendedName>
</protein>
<name>A0A7X0B219_9PROT</name>
<feature type="chain" id="PRO_5030611769" description="DUF2380 domain-containing protein" evidence="1">
    <location>
        <begin position="29"/>
        <end position="168"/>
    </location>
</feature>
<organism evidence="2 3">
    <name type="scientific">Nitrospirillum iridis</name>
    <dbReference type="NCBI Taxonomy" id="765888"/>
    <lineage>
        <taxon>Bacteria</taxon>
        <taxon>Pseudomonadati</taxon>
        <taxon>Pseudomonadota</taxon>
        <taxon>Alphaproteobacteria</taxon>
        <taxon>Rhodospirillales</taxon>
        <taxon>Azospirillaceae</taxon>
        <taxon>Nitrospirillum</taxon>
    </lineage>
</organism>
<dbReference type="EMBL" id="JACIIZ010000016">
    <property type="protein sequence ID" value="MBB6254288.1"/>
    <property type="molecule type" value="Genomic_DNA"/>
</dbReference>
<dbReference type="RefSeq" id="WP_184806504.1">
    <property type="nucleotide sequence ID" value="NZ_JACIIZ010000016.1"/>
</dbReference>
<accession>A0A7X0B219</accession>
<evidence type="ECO:0000256" key="1">
    <source>
        <dbReference type="SAM" id="SignalP"/>
    </source>
</evidence>
<dbReference type="InterPro" id="IPR021698">
    <property type="entry name" value="DUF3280"/>
</dbReference>
<keyword evidence="3" id="KW-1185">Reference proteome</keyword>
<dbReference type="Proteomes" id="UP000539175">
    <property type="component" value="Unassembled WGS sequence"/>
</dbReference>
<sequence>MAGVLRAMWFTTLLAGLLVAPPPSGARAAGAPAPIAVADFDFVDTSGEAKDQNAEHEGRLRGLDDSIRAGLDKGGRYRVVSLDCGRSACRGADPATLVDAARRAGARLLLLGGVHKTSTLLLSAKVQVLDIGSNTLVLDRFLSFRGDNDEAWRRMALFVARELEELPL</sequence>
<evidence type="ECO:0000313" key="2">
    <source>
        <dbReference type="EMBL" id="MBB6254288.1"/>
    </source>
</evidence>
<comment type="caution">
    <text evidence="2">The sequence shown here is derived from an EMBL/GenBank/DDBJ whole genome shotgun (WGS) entry which is preliminary data.</text>
</comment>
<evidence type="ECO:0008006" key="4">
    <source>
        <dbReference type="Google" id="ProtNLM"/>
    </source>
</evidence>
<evidence type="ECO:0000313" key="3">
    <source>
        <dbReference type="Proteomes" id="UP000539175"/>
    </source>
</evidence>
<dbReference type="SUPFAM" id="SSF52964">
    <property type="entry name" value="TolB, N-terminal domain"/>
    <property type="match status" value="1"/>
</dbReference>
<feature type="signal peptide" evidence="1">
    <location>
        <begin position="1"/>
        <end position="28"/>
    </location>
</feature>
<proteinExistence type="predicted"/>
<gene>
    <name evidence="2" type="ORF">FHS74_004874</name>
</gene>
<dbReference type="AlphaFoldDB" id="A0A7X0B219"/>